<feature type="transmembrane region" description="Helical" evidence="8">
    <location>
        <begin position="169"/>
        <end position="191"/>
    </location>
</feature>
<keyword evidence="4 8" id="KW-1133">Transmembrane helix</keyword>
<evidence type="ECO:0000313" key="11">
    <source>
        <dbReference type="WBParaSite" id="PSU_v2.g16711.t1"/>
    </source>
</evidence>
<dbReference type="Proteomes" id="UP000887577">
    <property type="component" value="Unplaced"/>
</dbReference>
<dbReference type="Gene3D" id="1.10.287.70">
    <property type="match status" value="1"/>
</dbReference>
<evidence type="ECO:0000256" key="8">
    <source>
        <dbReference type="SAM" id="Phobius"/>
    </source>
</evidence>
<dbReference type="GO" id="GO:0005886">
    <property type="term" value="C:plasma membrane"/>
    <property type="evidence" value="ECO:0007669"/>
    <property type="project" value="TreeGrafter"/>
</dbReference>
<dbReference type="SUPFAM" id="SSF81324">
    <property type="entry name" value="Voltage-gated potassium channels"/>
    <property type="match status" value="1"/>
</dbReference>
<dbReference type="GO" id="GO:0030322">
    <property type="term" value="P:stabilization of membrane potential"/>
    <property type="evidence" value="ECO:0007669"/>
    <property type="project" value="TreeGrafter"/>
</dbReference>
<keyword evidence="7" id="KW-0407">Ion channel</keyword>
<evidence type="ECO:0000256" key="7">
    <source>
        <dbReference type="ARBA" id="ARBA00023303"/>
    </source>
</evidence>
<proteinExistence type="predicted"/>
<dbReference type="InterPro" id="IPR003280">
    <property type="entry name" value="2pore_dom_K_chnl"/>
</dbReference>
<dbReference type="PANTHER" id="PTHR11003:SF335">
    <property type="entry name" value="POTASSIUM CHANNEL DOMAIN-CONTAINING PROTEIN"/>
    <property type="match status" value="1"/>
</dbReference>
<evidence type="ECO:0000256" key="2">
    <source>
        <dbReference type="ARBA" id="ARBA00022448"/>
    </source>
</evidence>
<dbReference type="GO" id="GO:0015271">
    <property type="term" value="F:outward rectifier potassium channel activity"/>
    <property type="evidence" value="ECO:0007669"/>
    <property type="project" value="TreeGrafter"/>
</dbReference>
<keyword evidence="2" id="KW-0813">Transport</keyword>
<accession>A0A914YD88</accession>
<dbReference type="PANTHER" id="PTHR11003">
    <property type="entry name" value="POTASSIUM CHANNEL, SUBFAMILY K"/>
    <property type="match status" value="1"/>
</dbReference>
<dbReference type="AlphaFoldDB" id="A0A914YD88"/>
<keyword evidence="3 8" id="KW-0812">Transmembrane</keyword>
<dbReference type="InterPro" id="IPR013099">
    <property type="entry name" value="K_chnl_dom"/>
</dbReference>
<evidence type="ECO:0000259" key="9">
    <source>
        <dbReference type="Pfam" id="PF07885"/>
    </source>
</evidence>
<evidence type="ECO:0000256" key="4">
    <source>
        <dbReference type="ARBA" id="ARBA00022989"/>
    </source>
</evidence>
<dbReference type="GO" id="GO:0022841">
    <property type="term" value="F:potassium ion leak channel activity"/>
    <property type="evidence" value="ECO:0007669"/>
    <property type="project" value="TreeGrafter"/>
</dbReference>
<protein>
    <submittedName>
        <fullName evidence="11">Potassium channel domain-containing protein</fullName>
    </submittedName>
</protein>
<evidence type="ECO:0000256" key="5">
    <source>
        <dbReference type="ARBA" id="ARBA00023065"/>
    </source>
</evidence>
<evidence type="ECO:0000256" key="3">
    <source>
        <dbReference type="ARBA" id="ARBA00022692"/>
    </source>
</evidence>
<reference evidence="11" key="1">
    <citation type="submission" date="2022-11" db="UniProtKB">
        <authorList>
            <consortium name="WormBaseParasite"/>
        </authorList>
    </citation>
    <scope>IDENTIFICATION</scope>
</reference>
<name>A0A914YD88_9BILA</name>
<dbReference type="Pfam" id="PF07885">
    <property type="entry name" value="Ion_trans_2"/>
    <property type="match status" value="1"/>
</dbReference>
<evidence type="ECO:0000256" key="6">
    <source>
        <dbReference type="ARBA" id="ARBA00023136"/>
    </source>
</evidence>
<feature type="transmembrane region" description="Helical" evidence="8">
    <location>
        <begin position="117"/>
        <end position="138"/>
    </location>
</feature>
<keyword evidence="6 8" id="KW-0472">Membrane</keyword>
<evidence type="ECO:0000313" key="10">
    <source>
        <dbReference type="Proteomes" id="UP000887577"/>
    </source>
</evidence>
<dbReference type="WBParaSite" id="PSU_v2.g16711.t1">
    <property type="protein sequence ID" value="PSU_v2.g16711.t1"/>
    <property type="gene ID" value="PSU_v2.g16711"/>
</dbReference>
<keyword evidence="10" id="KW-1185">Reference proteome</keyword>
<sequence length="466" mass="52276">MIIVLDQLGQFLTEVVKWINYIFEDLILFLGVKSRLMRIKSEKSLRRYIEMSKKFAFVGFSGSLPSKDAVNIVTHEKTPKIITPEPESEKAETIVEMSEAAVTTSEGSEEEKRDPPVLAAIVFTFLWIVASSAVFCLWEDWSYGTSVYFFIISTSTIGFGDVTPDHPEYMAAAFGVVIVGLSLVSVCINVINEWLYNWYMGLLQRMIDEYIESQANGDESAAKDFMTGFNSRAKFLMPLVKKSTGMKVMDKIKQDAKARNIELPAALTDLNPKTGKPTFLGASNAQIDQIIEKAQSEGKLTPTVLNPPISAISIQASVFGDQETAQTQTEISWAFFEARINEAIQANLPFEKPVGIDVSVDAKPKMKNTGIQPEVSFILQLEPSRIEKMEFETVILANREAADENEIPEFGDQEIEKEVGFLRFLKSTGTQVEGIEHEETGFQTDEPITKFKQNLLKEKIFEHKQN</sequence>
<comment type="subcellular location">
    <subcellularLocation>
        <location evidence="1">Membrane</location>
        <topology evidence="1">Multi-pass membrane protein</topology>
    </subcellularLocation>
</comment>
<feature type="domain" description="Potassium channel" evidence="9">
    <location>
        <begin position="123"/>
        <end position="195"/>
    </location>
</feature>
<keyword evidence="5" id="KW-0406">Ion transport</keyword>
<evidence type="ECO:0000256" key="1">
    <source>
        <dbReference type="ARBA" id="ARBA00004141"/>
    </source>
</evidence>
<organism evidence="10 11">
    <name type="scientific">Panagrolaimus superbus</name>
    <dbReference type="NCBI Taxonomy" id="310955"/>
    <lineage>
        <taxon>Eukaryota</taxon>
        <taxon>Metazoa</taxon>
        <taxon>Ecdysozoa</taxon>
        <taxon>Nematoda</taxon>
        <taxon>Chromadorea</taxon>
        <taxon>Rhabditida</taxon>
        <taxon>Tylenchina</taxon>
        <taxon>Panagrolaimomorpha</taxon>
        <taxon>Panagrolaimoidea</taxon>
        <taxon>Panagrolaimidae</taxon>
        <taxon>Panagrolaimus</taxon>
    </lineage>
</organism>